<evidence type="ECO:0000313" key="1">
    <source>
        <dbReference type="EMBL" id="QIW62004.1"/>
    </source>
</evidence>
<protein>
    <submittedName>
        <fullName evidence="1">Uncharacterized protein</fullName>
    </submittedName>
</protein>
<dbReference type="AlphaFoldDB" id="A0A6H0V2P7"/>
<name>A0A6H0V2P7_9BACT</name>
<dbReference type="RefSeq" id="WP_167845020.1">
    <property type="nucleotide sequence ID" value="NZ_CP047225.1"/>
</dbReference>
<accession>A0A6H0V2P7</accession>
<gene>
    <name evidence="1" type="ORF">GOQ20_00780</name>
</gene>
<dbReference type="EMBL" id="CP047225">
    <property type="protein sequence ID" value="QIW62004.1"/>
    <property type="molecule type" value="Genomic_DNA"/>
</dbReference>
<sequence>MFSKRNVEPVKVEGLVSVYSSDLAPIVRNKDKEQDEKTMDKALNNLLSKYIVSLMKNLNTLNDVLANKGDKNSNNKNDKGKITPVAWQTLQDVSRALLDIHDK</sequence>
<reference evidence="1 2" key="1">
    <citation type="submission" date="2019-12" db="EMBL/GenBank/DDBJ databases">
        <title>Sequencing and analysis of the whole genome of Mycoplasma gallinaceum strain Peacock20181011.</title>
        <authorList>
            <person name="Liu X."/>
            <person name="Qin Z."/>
            <person name="Xu H."/>
        </authorList>
    </citation>
    <scope>NUCLEOTIDE SEQUENCE [LARGE SCALE GENOMIC DNA]</scope>
    <source>
        <strain evidence="1 2">Peacock20181011</strain>
    </source>
</reference>
<evidence type="ECO:0000313" key="2">
    <source>
        <dbReference type="Proteomes" id="UP000503310"/>
    </source>
</evidence>
<proteinExistence type="predicted"/>
<organism evidence="1 2">
    <name type="scientific">Mycoplasmopsis gallinacea</name>
    <dbReference type="NCBI Taxonomy" id="29556"/>
    <lineage>
        <taxon>Bacteria</taxon>
        <taxon>Bacillati</taxon>
        <taxon>Mycoplasmatota</taxon>
        <taxon>Mycoplasmoidales</taxon>
        <taxon>Metamycoplasmataceae</taxon>
        <taxon>Mycoplasmopsis</taxon>
    </lineage>
</organism>
<dbReference type="Proteomes" id="UP000503310">
    <property type="component" value="Chromosome"/>
</dbReference>